<dbReference type="EMBL" id="CP003156">
    <property type="protein sequence ID" value="AEV33673.1"/>
    <property type="molecule type" value="Genomic_DNA"/>
</dbReference>
<sequence>MSIAKNQGNLKVEIVGVVVLITTIVGGALYFAL</sequence>
<gene>
    <name evidence="2" type="ordered locus">Oweho_2710</name>
</gene>
<accession>G8QZM0</accession>
<name>G8QZM0_OWEHD</name>
<organism evidence="2 3">
    <name type="scientific">Owenweeksia hongkongensis (strain DSM 17368 / CIP 108786 / JCM 12287 / NRRL B-23963 / UST20020801)</name>
    <dbReference type="NCBI Taxonomy" id="926562"/>
    <lineage>
        <taxon>Bacteria</taxon>
        <taxon>Pseudomonadati</taxon>
        <taxon>Bacteroidota</taxon>
        <taxon>Flavobacteriia</taxon>
        <taxon>Flavobacteriales</taxon>
        <taxon>Owenweeksiaceae</taxon>
        <taxon>Owenweeksia</taxon>
    </lineage>
</organism>
<keyword evidence="1" id="KW-0812">Transmembrane</keyword>
<keyword evidence="3" id="KW-1185">Reference proteome</keyword>
<keyword evidence="1" id="KW-0472">Membrane</keyword>
<evidence type="ECO:0000256" key="1">
    <source>
        <dbReference type="SAM" id="Phobius"/>
    </source>
</evidence>
<dbReference type="AlphaFoldDB" id="G8QZM0"/>
<keyword evidence="1" id="KW-1133">Transmembrane helix</keyword>
<protein>
    <submittedName>
        <fullName evidence="2">Uncharacterized protein</fullName>
    </submittedName>
</protein>
<reference evidence="2 3" key="1">
    <citation type="journal article" date="2012" name="Stand. Genomic Sci.">
        <title>Genome sequence of the orange-pigmented seawater bacterium Owenweeksia hongkongensis type strain (UST20020801(T)).</title>
        <authorList>
            <person name="Riedel T."/>
            <person name="Held B."/>
            <person name="Nolan M."/>
            <person name="Lucas S."/>
            <person name="Lapidus A."/>
            <person name="Tice H."/>
            <person name="Del Rio T.G."/>
            <person name="Cheng J.F."/>
            <person name="Han C."/>
            <person name="Tapia R."/>
            <person name="Goodwin L.A."/>
            <person name="Pitluck S."/>
            <person name="Liolios K."/>
            <person name="Mavromatis K."/>
            <person name="Pagani I."/>
            <person name="Ivanova N."/>
            <person name="Mikhailova N."/>
            <person name="Pati A."/>
            <person name="Chen A."/>
            <person name="Palaniappan K."/>
            <person name="Rohde M."/>
            <person name="Tindall B.J."/>
            <person name="Detter J.C."/>
            <person name="Goker M."/>
            <person name="Woyke T."/>
            <person name="Bristow J."/>
            <person name="Eisen J.A."/>
            <person name="Markowitz V."/>
            <person name="Hugenholtz P."/>
            <person name="Klenk H.P."/>
            <person name="Kyrpides N.C."/>
        </authorList>
    </citation>
    <scope>NUCLEOTIDE SEQUENCE</scope>
    <source>
        <strain evidence="3">DSM 17368 / JCM 12287 / NRRL B-23963</strain>
    </source>
</reference>
<dbReference type="KEGG" id="oho:Oweho_2710"/>
<dbReference type="Proteomes" id="UP000005631">
    <property type="component" value="Chromosome"/>
</dbReference>
<feature type="transmembrane region" description="Helical" evidence="1">
    <location>
        <begin position="12"/>
        <end position="32"/>
    </location>
</feature>
<evidence type="ECO:0000313" key="2">
    <source>
        <dbReference type="EMBL" id="AEV33673.1"/>
    </source>
</evidence>
<proteinExistence type="predicted"/>
<evidence type="ECO:0000313" key="3">
    <source>
        <dbReference type="Proteomes" id="UP000005631"/>
    </source>
</evidence>
<dbReference type="HOGENOM" id="CLU_3382986_0_0_10"/>